<dbReference type="Pfam" id="PF05618">
    <property type="entry name" value="Zn_protease"/>
    <property type="match status" value="1"/>
</dbReference>
<dbReference type="EMBL" id="CP011367">
    <property type="protein sequence ID" value="AKJ93991.1"/>
    <property type="molecule type" value="Genomic_DNA"/>
</dbReference>
<dbReference type="PATRIC" id="fig|106634.4.peg.162"/>
<protein>
    <recommendedName>
        <fullName evidence="1">Retropepsin-like aspartic endopeptidase domain-containing protein</fullName>
    </recommendedName>
</protein>
<feature type="domain" description="Retropepsin-like aspartic endopeptidase" evidence="1">
    <location>
        <begin position="23"/>
        <end position="155"/>
    </location>
</feature>
<evidence type="ECO:0000313" key="3">
    <source>
        <dbReference type="Proteomes" id="UP000064201"/>
    </source>
</evidence>
<sequence length="164" mass="18391">MLLGFVFLAQSAMAHESSPSMAILGAVENVKIVEEDVVLEARMDTGATSSSLNALNKERFEKDGEDWIRFEIIDPDDEDARITLERPIERIVRIRRHSGESQERPVVRMEFCIGDRLLTADTSLIDRTALTYQTLIGRSHMAGHILVDSGEEHLRAPDCPADDQ</sequence>
<evidence type="ECO:0000313" key="2">
    <source>
        <dbReference type="EMBL" id="AKJ93991.1"/>
    </source>
</evidence>
<dbReference type="InterPro" id="IPR008503">
    <property type="entry name" value="Asp_endopeptidase"/>
</dbReference>
<accession>A0A0G3G548</accession>
<proteinExistence type="predicted"/>
<dbReference type="PANTHER" id="PTHR38037:SF2">
    <property type="entry name" value="ATP-DEPENDENT ZINC PROTEASE DOMAIN-CONTAINING PROTEIN-RELATED"/>
    <property type="match status" value="1"/>
</dbReference>
<name>A0A0G3G548_9GAMM</name>
<keyword evidence="3" id="KW-1185">Reference proteome</keyword>
<dbReference type="AlphaFoldDB" id="A0A0G3G548"/>
<dbReference type="Proteomes" id="UP000064201">
    <property type="component" value="Chromosome"/>
</dbReference>
<dbReference type="STRING" id="106634.TVD_00795"/>
<organism evidence="2 3">
    <name type="scientific">Thioalkalivibrio versutus</name>
    <dbReference type="NCBI Taxonomy" id="106634"/>
    <lineage>
        <taxon>Bacteria</taxon>
        <taxon>Pseudomonadati</taxon>
        <taxon>Pseudomonadota</taxon>
        <taxon>Gammaproteobacteria</taxon>
        <taxon>Chromatiales</taxon>
        <taxon>Ectothiorhodospiraceae</taxon>
        <taxon>Thioalkalivibrio</taxon>
    </lineage>
</organism>
<evidence type="ECO:0000259" key="1">
    <source>
        <dbReference type="Pfam" id="PF05618"/>
    </source>
</evidence>
<dbReference type="KEGG" id="tvr:TVD_00795"/>
<dbReference type="PANTHER" id="PTHR38037">
    <property type="entry name" value="ZN_PROTEASE DOMAIN-CONTAINING PROTEIN"/>
    <property type="match status" value="1"/>
</dbReference>
<dbReference type="InterPro" id="IPR021109">
    <property type="entry name" value="Peptidase_aspartic_dom_sf"/>
</dbReference>
<gene>
    <name evidence="2" type="ORF">TVD_00795</name>
</gene>
<dbReference type="Gene3D" id="2.40.70.10">
    <property type="entry name" value="Acid Proteases"/>
    <property type="match status" value="1"/>
</dbReference>
<dbReference type="SUPFAM" id="SSF50630">
    <property type="entry name" value="Acid proteases"/>
    <property type="match status" value="1"/>
</dbReference>
<reference evidence="2 3" key="1">
    <citation type="submission" date="2015-04" db="EMBL/GenBank/DDBJ databases">
        <title>Complete Sequence for the Genome of the Thioalkalivibrio versutus D301.</title>
        <authorList>
            <person name="Mu T."/>
            <person name="Zhou J."/>
            <person name="Xu X."/>
        </authorList>
    </citation>
    <scope>NUCLEOTIDE SEQUENCE [LARGE SCALE GENOMIC DNA]</scope>
    <source>
        <strain evidence="2 3">D301</strain>
    </source>
</reference>